<dbReference type="VEuPathDB" id="TriTrypDB:TcYC6_0025910"/>
<reference evidence="1 2" key="1">
    <citation type="journal article" date="2018" name="Microb. Genom.">
        <title>Expanding an expanded genome: long-read sequencing of Trypanosoma cruzi.</title>
        <authorList>
            <person name="Berna L."/>
            <person name="Rodriguez M."/>
            <person name="Chiribao M.L."/>
            <person name="Parodi-Talice A."/>
            <person name="Pita S."/>
            <person name="Rijo G."/>
            <person name="Alvarez-Valin F."/>
            <person name="Robello C."/>
        </authorList>
    </citation>
    <scope>NUCLEOTIDE SEQUENCE [LARGE SCALE GENOMIC DNA]</scope>
    <source>
        <strain evidence="1 2">TCC</strain>
    </source>
</reference>
<evidence type="ECO:0000313" key="2">
    <source>
        <dbReference type="Proteomes" id="UP000246078"/>
    </source>
</evidence>
<dbReference type="VEuPathDB" id="TriTrypDB:TcCL_NonESM06583"/>
<dbReference type="VEuPathDB" id="TriTrypDB:Tc_MARK_5902"/>
<dbReference type="VEuPathDB" id="TriTrypDB:ECC02_005331"/>
<comment type="caution">
    <text evidence="1">The sequence shown here is derived from an EMBL/GenBank/DDBJ whole genome shotgun (WGS) entry which is preliminary data.</text>
</comment>
<gene>
    <name evidence="1" type="ORF">C3747_124g12</name>
</gene>
<dbReference type="VEuPathDB" id="TriTrypDB:TcG_03738"/>
<evidence type="ECO:0000313" key="1">
    <source>
        <dbReference type="EMBL" id="PWV05787.1"/>
    </source>
</evidence>
<dbReference type="VEuPathDB" id="TriTrypDB:TcCL_ESM03977"/>
<dbReference type="VEuPathDB" id="TriTrypDB:TcCLB.504817.9"/>
<dbReference type="AlphaFoldDB" id="A0A2V2WBY1"/>
<sequence length="543" mass="60344">MVFSDFTRMRSPNKAAVHGFFESVAEGVAKGKSGPAYMCAASSLNSAFRTSTSGTADFGVTLDDEDGGSLAADFGTHGSSFFASGEVENGYRQKTEVSLPLPREAHLNTLQKTQQDHNIMPIITDNILPFSQMAYTELTVNAAVDISPALLTLFLSYTDELIKTAGTKSSTLREEEEERCHVVSGTMDFVKVRLFPLENRFLFYTGKDLLHQPNTSSVVLSWFLQRHHELAATMMSMGFSFLLALEEHRFSWKKAAEVPLTALQLLSNYAHTVTFRDGVNEFETLSARQHLFLMAACLLVCWKYADIDATAVVLLQILDGAFFHHHRVLNVRDIIQVESVVLRVCGFCIEEPRWWAVAIQLLSESHAEEEEQMMLGDEEGWERQKGAQVGWPLSFNENESRCRYETSLEQLLLACERVLLFLMDAAAGDDESTAEQDGCAGGAGQSFQTRGVVRSWMESHPLFGVALAVCCGAVNLDWAASHIGPTGNTHHKMTNNNTGGVSEQRHVVFACGIRSAIRDADEAAQRELYRMVTLLKEVLHQFF</sequence>
<dbReference type="VEuPathDB" id="TriTrypDB:TcBrA4_0054880"/>
<protein>
    <submittedName>
        <fullName evidence="1">Uncharacterized protein</fullName>
    </submittedName>
</protein>
<dbReference type="VEuPathDB" id="TriTrypDB:TCDM_05695"/>
<dbReference type="VEuPathDB" id="TriTrypDB:TcCLB.508137.40"/>
<dbReference type="VEuPathDB" id="TriTrypDB:TCSYLVIO_007167"/>
<accession>A0A2V2WBY1</accession>
<dbReference type="Proteomes" id="UP000246078">
    <property type="component" value="Unassembled WGS sequence"/>
</dbReference>
<organism evidence="1 2">
    <name type="scientific">Trypanosoma cruzi</name>
    <dbReference type="NCBI Taxonomy" id="5693"/>
    <lineage>
        <taxon>Eukaryota</taxon>
        <taxon>Discoba</taxon>
        <taxon>Euglenozoa</taxon>
        <taxon>Kinetoplastea</taxon>
        <taxon>Metakinetoplastina</taxon>
        <taxon>Trypanosomatida</taxon>
        <taxon>Trypanosomatidae</taxon>
        <taxon>Trypanosoma</taxon>
        <taxon>Schizotrypanum</taxon>
    </lineage>
</organism>
<dbReference type="VEuPathDB" id="TriTrypDB:TcCLB.458241.10"/>
<dbReference type="VEuPathDB" id="TriTrypDB:C3747_124g12"/>
<dbReference type="VEuPathDB" id="TriTrypDB:BCY84_19950"/>
<dbReference type="EMBL" id="PRFC01000124">
    <property type="protein sequence ID" value="PWV05787.1"/>
    <property type="molecule type" value="Genomic_DNA"/>
</dbReference>
<dbReference type="VEuPathDB" id="TriTrypDB:C4B63_38g94"/>
<proteinExistence type="predicted"/>
<name>A0A2V2WBY1_TRYCR</name>